<evidence type="ECO:0000256" key="1">
    <source>
        <dbReference type="SAM" id="MobiDB-lite"/>
    </source>
</evidence>
<reference evidence="2 3" key="1">
    <citation type="submission" date="2018-06" db="EMBL/GenBank/DDBJ databases">
        <title>Genome analysis of cellulolytic fungus Trichoderma lentiforme CFAM-422.</title>
        <authorList>
            <person name="Steindorff A.S."/>
            <person name="Formighieri E.F."/>
            <person name="Midorikawa G.E.O."/>
            <person name="Tamietti M.S."/>
            <person name="Ramos E.Z."/>
            <person name="Silva A.S."/>
            <person name="Bon E.P.S."/>
            <person name="Mendes T.D."/>
            <person name="Damaso M.C.T."/>
            <person name="Favaro L.C.L."/>
        </authorList>
    </citation>
    <scope>NUCLEOTIDE SEQUENCE [LARGE SCALE GENOMIC DNA]</scope>
    <source>
        <strain evidence="2 3">CFAM-422</strain>
    </source>
</reference>
<dbReference type="Proteomes" id="UP000801864">
    <property type="component" value="Unassembled WGS sequence"/>
</dbReference>
<keyword evidence="3" id="KW-1185">Reference proteome</keyword>
<dbReference type="EMBL" id="QLNT01000004">
    <property type="protein sequence ID" value="KAF3074838.1"/>
    <property type="molecule type" value="Genomic_DNA"/>
</dbReference>
<name>A0A9P5CHK5_9HYPO</name>
<proteinExistence type="predicted"/>
<dbReference type="AlphaFoldDB" id="A0A9P5CHK5"/>
<protein>
    <submittedName>
        <fullName evidence="2">Uncharacterized protein</fullName>
    </submittedName>
</protein>
<sequence length="111" mass="11848">MSTQIRLARVVAGDKNSSPTGRKNDKHSTGPYENKVTQLGAVLESKSWFLLAPEAGPFCREGGAKTTGSIGPSVKHWQMVSFLPASQSSWPPMEAAALVPSVEHVQGCRAL</sequence>
<comment type="caution">
    <text evidence="2">The sequence shown here is derived from an EMBL/GenBank/DDBJ whole genome shotgun (WGS) entry which is preliminary data.</text>
</comment>
<evidence type="ECO:0000313" key="2">
    <source>
        <dbReference type="EMBL" id="KAF3074838.1"/>
    </source>
</evidence>
<accession>A0A9P5CHK5</accession>
<feature type="region of interest" description="Disordered" evidence="1">
    <location>
        <begin position="1"/>
        <end position="33"/>
    </location>
</feature>
<gene>
    <name evidence="2" type="ORF">CFAM422_002977</name>
</gene>
<evidence type="ECO:0000313" key="3">
    <source>
        <dbReference type="Proteomes" id="UP000801864"/>
    </source>
</evidence>
<organism evidence="2 3">
    <name type="scientific">Trichoderma lentiforme</name>
    <dbReference type="NCBI Taxonomy" id="1567552"/>
    <lineage>
        <taxon>Eukaryota</taxon>
        <taxon>Fungi</taxon>
        <taxon>Dikarya</taxon>
        <taxon>Ascomycota</taxon>
        <taxon>Pezizomycotina</taxon>
        <taxon>Sordariomycetes</taxon>
        <taxon>Hypocreomycetidae</taxon>
        <taxon>Hypocreales</taxon>
        <taxon>Hypocreaceae</taxon>
        <taxon>Trichoderma</taxon>
    </lineage>
</organism>